<dbReference type="InParanoid" id="D8T779"/>
<feature type="region of interest" description="Disordered" evidence="7">
    <location>
        <begin position="289"/>
        <end position="334"/>
    </location>
</feature>
<dbReference type="InterPro" id="IPR034750">
    <property type="entry name" value="CULT"/>
</dbReference>
<feature type="compositionally biased region" description="Basic and acidic residues" evidence="7">
    <location>
        <begin position="1"/>
        <end position="10"/>
    </location>
</feature>
<dbReference type="FunFam" id="2.170.150.20:FF:000005">
    <property type="entry name" value="Blast:Protein cereblon homolog"/>
    <property type="match status" value="1"/>
</dbReference>
<evidence type="ECO:0000256" key="4">
    <source>
        <dbReference type="ARBA" id="ARBA00030079"/>
    </source>
</evidence>
<evidence type="ECO:0000256" key="2">
    <source>
        <dbReference type="ARBA" id="ARBA00009142"/>
    </source>
</evidence>
<dbReference type="GO" id="GO:0030177">
    <property type="term" value="P:positive regulation of Wnt signaling pathway"/>
    <property type="evidence" value="ECO:0000318"/>
    <property type="project" value="GO_Central"/>
</dbReference>
<sequence>MTDNERHQVEQIEALEMEELEEEEEEEDNESHIRHGRIARAPPQPGFTFDTSLASRHVYLGDVDDTGHIRAFLEEGSVVRLPILYLEGIVLFPEATLPLKVVRRRCKAAVVTAISQDHAPYTLAVLHVGRKDNAVYPALVGTTAEIRQLRHSLDGSITVVARGRQRFRVQDAWSDDNDTPCCLVKILEETRPLQVPRDAFSAKAAVPSRESGKVPRAIHESPDPVEDDDEVPLDAGPEASGDIRSQVTRFLNGQGTLTHLLLQFHHDDSDEEDGSMVLPRWLRRRNVEDLDTSPSVERNLPATSSQPVNQNQAGESSENAMTRKWSRSDGEWGGASKAWARDEAKWISRGQRAAWPHWVYRMYDAYDLSRRAADMWRQMVELPSMDELVGNPGLLSFFIASKMPLPDETRQELLELDVVYRLRREVQLLESMDLIRCKSCKATIARRSDMLVMSADGPMNAFVNEHGYVHETLTLRKAQGLNLRGRPETQHSWFPGYAWTIANCVCDAHMGWRFTAAKSGMNPKGFWGIRRSQIAGTGPEQ</sequence>
<dbReference type="FunCoup" id="D8T779">
    <property type="interactions" value="3885"/>
</dbReference>
<feature type="compositionally biased region" description="Acidic residues" evidence="7">
    <location>
        <begin position="13"/>
        <end position="29"/>
    </location>
</feature>
<reference evidence="10 11" key="1">
    <citation type="journal article" date="2011" name="Science">
        <title>The Selaginella genome identifies genetic changes associated with the evolution of vascular plants.</title>
        <authorList>
            <person name="Banks J.A."/>
            <person name="Nishiyama T."/>
            <person name="Hasebe M."/>
            <person name="Bowman J.L."/>
            <person name="Gribskov M."/>
            <person name="dePamphilis C."/>
            <person name="Albert V.A."/>
            <person name="Aono N."/>
            <person name="Aoyama T."/>
            <person name="Ambrose B.A."/>
            <person name="Ashton N.W."/>
            <person name="Axtell M.J."/>
            <person name="Barker E."/>
            <person name="Barker M.S."/>
            <person name="Bennetzen J.L."/>
            <person name="Bonawitz N.D."/>
            <person name="Chapple C."/>
            <person name="Cheng C."/>
            <person name="Correa L.G."/>
            <person name="Dacre M."/>
            <person name="DeBarry J."/>
            <person name="Dreyer I."/>
            <person name="Elias M."/>
            <person name="Engstrom E.M."/>
            <person name="Estelle M."/>
            <person name="Feng L."/>
            <person name="Finet C."/>
            <person name="Floyd S.K."/>
            <person name="Frommer W.B."/>
            <person name="Fujita T."/>
            <person name="Gramzow L."/>
            <person name="Gutensohn M."/>
            <person name="Harholt J."/>
            <person name="Hattori M."/>
            <person name="Heyl A."/>
            <person name="Hirai T."/>
            <person name="Hiwatashi Y."/>
            <person name="Ishikawa M."/>
            <person name="Iwata M."/>
            <person name="Karol K.G."/>
            <person name="Koehler B."/>
            <person name="Kolukisaoglu U."/>
            <person name="Kubo M."/>
            <person name="Kurata T."/>
            <person name="Lalonde S."/>
            <person name="Li K."/>
            <person name="Li Y."/>
            <person name="Litt A."/>
            <person name="Lyons E."/>
            <person name="Manning G."/>
            <person name="Maruyama T."/>
            <person name="Michael T.P."/>
            <person name="Mikami K."/>
            <person name="Miyazaki S."/>
            <person name="Morinaga S."/>
            <person name="Murata T."/>
            <person name="Mueller-Roeber B."/>
            <person name="Nelson D.R."/>
            <person name="Obara M."/>
            <person name="Oguri Y."/>
            <person name="Olmstead R.G."/>
            <person name="Onodera N."/>
            <person name="Petersen B.L."/>
            <person name="Pils B."/>
            <person name="Prigge M."/>
            <person name="Rensing S.A."/>
            <person name="Riano-Pachon D.M."/>
            <person name="Roberts A.W."/>
            <person name="Sato Y."/>
            <person name="Scheller H.V."/>
            <person name="Schulz B."/>
            <person name="Schulz C."/>
            <person name="Shakirov E.V."/>
            <person name="Shibagaki N."/>
            <person name="Shinohara N."/>
            <person name="Shippen D.E."/>
            <person name="Soerensen I."/>
            <person name="Sotooka R."/>
            <person name="Sugimoto N."/>
            <person name="Sugita M."/>
            <person name="Sumikawa N."/>
            <person name="Tanurdzic M."/>
            <person name="Theissen G."/>
            <person name="Ulvskov P."/>
            <person name="Wakazuki S."/>
            <person name="Weng J.K."/>
            <person name="Willats W.W."/>
            <person name="Wipf D."/>
            <person name="Wolf P.G."/>
            <person name="Yang L."/>
            <person name="Zimmer A.D."/>
            <person name="Zhu Q."/>
            <person name="Mitros T."/>
            <person name="Hellsten U."/>
            <person name="Loque D."/>
            <person name="Otillar R."/>
            <person name="Salamov A."/>
            <person name="Schmutz J."/>
            <person name="Shapiro H."/>
            <person name="Lindquist E."/>
            <person name="Lucas S."/>
            <person name="Rokhsar D."/>
            <person name="Grigoriev I.V."/>
        </authorList>
    </citation>
    <scope>NUCLEOTIDE SEQUENCE [LARGE SCALE GENOMIC DNA]</scope>
</reference>
<proteinExistence type="inferred from homology"/>
<dbReference type="STRING" id="88036.D8T779"/>
<comment type="similarity">
    <text evidence="1">Belongs to the CRBN family.</text>
</comment>
<comment type="function">
    <text evidence="5">Substrate recognition component of a DCX (DDB1-CUL4-X-box) E3 protein ligase complex that mediates the ubiquitination and subsequent proteasomal degradation of target proteins. Has an essential role in mediating growth by negatively regulating insulin signaling. It also has a role in maintaining presynaptic function in the neuromuscular junction synapses of third-instar larvae.</text>
</comment>
<evidence type="ECO:0000313" key="11">
    <source>
        <dbReference type="Proteomes" id="UP000001514"/>
    </source>
</evidence>
<feature type="compositionally biased region" description="Basic and acidic residues" evidence="7">
    <location>
        <begin position="210"/>
        <end position="222"/>
    </location>
</feature>
<gene>
    <name evidence="10" type="ORF">SELMODRAFT_269807</name>
</gene>
<dbReference type="PROSITE" id="PS51788">
    <property type="entry name" value="CULT"/>
    <property type="match status" value="1"/>
</dbReference>
<dbReference type="SMART" id="SM00464">
    <property type="entry name" value="LON"/>
    <property type="match status" value="1"/>
</dbReference>
<dbReference type="HOGENOM" id="CLU_025648_0_1_1"/>
<dbReference type="GO" id="GO:0043161">
    <property type="term" value="P:proteasome-mediated ubiquitin-dependent protein catabolic process"/>
    <property type="evidence" value="ECO:0000318"/>
    <property type="project" value="GO_Central"/>
</dbReference>
<evidence type="ECO:0000256" key="6">
    <source>
        <dbReference type="ARBA" id="ARBA00046796"/>
    </source>
</evidence>
<dbReference type="GO" id="GO:0005634">
    <property type="term" value="C:nucleus"/>
    <property type="evidence" value="ECO:0000318"/>
    <property type="project" value="GO_Central"/>
</dbReference>
<dbReference type="Gramene" id="EFJ07516">
    <property type="protein sequence ID" value="EFJ07516"/>
    <property type="gene ID" value="SELMODRAFT_269807"/>
</dbReference>
<dbReference type="InterPro" id="IPR046336">
    <property type="entry name" value="Lon_prtase_N_sf"/>
</dbReference>
<dbReference type="Pfam" id="PF02190">
    <property type="entry name" value="LON_substr_bdg"/>
    <property type="match status" value="1"/>
</dbReference>
<dbReference type="GO" id="GO:0031464">
    <property type="term" value="C:Cul4A-RING E3 ubiquitin ligase complex"/>
    <property type="evidence" value="ECO:0000318"/>
    <property type="project" value="GO_Central"/>
</dbReference>
<dbReference type="GO" id="GO:0016567">
    <property type="term" value="P:protein ubiquitination"/>
    <property type="evidence" value="ECO:0007669"/>
    <property type="project" value="UniProtKB-UniPathway"/>
</dbReference>
<evidence type="ECO:0000256" key="5">
    <source>
        <dbReference type="ARBA" id="ARBA00046075"/>
    </source>
</evidence>
<dbReference type="FunFam" id="1.20.58.1480:FF:000007">
    <property type="entry name" value="Lon protease homolog"/>
    <property type="match status" value="1"/>
</dbReference>
<evidence type="ECO:0000259" key="9">
    <source>
        <dbReference type="PROSITE" id="PS51788"/>
    </source>
</evidence>
<feature type="compositionally biased region" description="Acidic residues" evidence="7">
    <location>
        <begin position="223"/>
        <end position="232"/>
    </location>
</feature>
<evidence type="ECO:0000259" key="8">
    <source>
        <dbReference type="PROSITE" id="PS51787"/>
    </source>
</evidence>
<feature type="region of interest" description="Disordered" evidence="7">
    <location>
        <begin position="1"/>
        <end position="41"/>
    </location>
</feature>
<keyword evidence="11" id="KW-1185">Reference proteome</keyword>
<dbReference type="SUPFAM" id="SSF88697">
    <property type="entry name" value="PUA domain-like"/>
    <property type="match status" value="1"/>
</dbReference>
<dbReference type="OMA" id="IGECANC"/>
<dbReference type="EMBL" id="GL377684">
    <property type="protein sequence ID" value="EFJ07516.1"/>
    <property type="molecule type" value="Genomic_DNA"/>
</dbReference>
<dbReference type="PROSITE" id="PS51787">
    <property type="entry name" value="LON_N"/>
    <property type="match status" value="1"/>
</dbReference>
<feature type="region of interest" description="Disordered" evidence="7">
    <location>
        <begin position="201"/>
        <end position="240"/>
    </location>
</feature>
<evidence type="ECO:0000256" key="3">
    <source>
        <dbReference type="ARBA" id="ARBA00014394"/>
    </source>
</evidence>
<dbReference type="PANTHER" id="PTHR14255">
    <property type="entry name" value="CEREBLON"/>
    <property type="match status" value="1"/>
</dbReference>
<protein>
    <recommendedName>
        <fullName evidence="3">Protein cereblon</fullName>
    </recommendedName>
    <alternativeName>
        <fullName evidence="4">Protein ohgata</fullName>
    </alternativeName>
</protein>
<dbReference type="Gene3D" id="2.170.150.20">
    <property type="entry name" value="Peptide methionine sulfoxide reductase"/>
    <property type="match status" value="1"/>
</dbReference>
<dbReference type="CDD" id="cd15777">
    <property type="entry name" value="CRBN_C_like"/>
    <property type="match status" value="1"/>
</dbReference>
<dbReference type="eggNOG" id="KOG1400">
    <property type="taxonomic scope" value="Eukaryota"/>
</dbReference>
<feature type="domain" description="CULT" evidence="9">
    <location>
        <begin position="432"/>
        <end position="538"/>
    </location>
</feature>
<feature type="domain" description="Lon N-terminal" evidence="8">
    <location>
        <begin position="81"/>
        <end position="434"/>
    </location>
</feature>
<accession>D8T779</accession>
<dbReference type="AlphaFoldDB" id="D8T779"/>
<dbReference type="OrthoDB" id="267517at2759"/>
<evidence type="ECO:0000313" key="10">
    <source>
        <dbReference type="EMBL" id="EFJ07516.1"/>
    </source>
</evidence>
<name>D8T779_SELML</name>
<dbReference type="InterPro" id="IPR003111">
    <property type="entry name" value="Lon_prtase_N"/>
</dbReference>
<dbReference type="UniPathway" id="UPA00143"/>
<comment type="similarity">
    <text evidence="2">Belongs to the 4-toluene sulfonate uptake permease (TSUP) (TC 2.A.102) family.</text>
</comment>
<dbReference type="Proteomes" id="UP000001514">
    <property type="component" value="Unassembled WGS sequence"/>
</dbReference>
<dbReference type="KEGG" id="smo:SELMODRAFT_269807"/>
<evidence type="ECO:0000256" key="1">
    <source>
        <dbReference type="ARBA" id="ARBA00005293"/>
    </source>
</evidence>
<comment type="subunit">
    <text evidence="6">Likely a component of a DCX (DDB1-CUL4-X-box) protein ligase complex. May interact with pic/DDB1.</text>
</comment>
<dbReference type="InterPro" id="IPR015947">
    <property type="entry name" value="PUA-like_sf"/>
</dbReference>
<feature type="compositionally biased region" description="Polar residues" evidence="7">
    <location>
        <begin position="292"/>
        <end position="320"/>
    </location>
</feature>
<dbReference type="Gene3D" id="2.30.130.40">
    <property type="entry name" value="LON domain-like"/>
    <property type="match status" value="1"/>
</dbReference>
<evidence type="ECO:0000256" key="7">
    <source>
        <dbReference type="SAM" id="MobiDB-lite"/>
    </source>
</evidence>
<dbReference type="Gene3D" id="1.20.58.1480">
    <property type="match status" value="1"/>
</dbReference>
<dbReference type="PANTHER" id="PTHR14255:SF4">
    <property type="entry name" value="PROTEIN CEREBLON"/>
    <property type="match status" value="1"/>
</dbReference>
<organism evidence="11">
    <name type="scientific">Selaginella moellendorffii</name>
    <name type="common">Spikemoss</name>
    <dbReference type="NCBI Taxonomy" id="88036"/>
    <lineage>
        <taxon>Eukaryota</taxon>
        <taxon>Viridiplantae</taxon>
        <taxon>Streptophyta</taxon>
        <taxon>Embryophyta</taxon>
        <taxon>Tracheophyta</taxon>
        <taxon>Lycopodiopsida</taxon>
        <taxon>Selaginellales</taxon>
        <taxon>Selaginellaceae</taxon>
        <taxon>Selaginella</taxon>
    </lineage>
</organism>